<dbReference type="Gene3D" id="1.10.4190.10">
    <property type="entry name" value="Urease accessory protein UreF"/>
    <property type="match status" value="1"/>
</dbReference>
<dbReference type="InterPro" id="IPR038277">
    <property type="entry name" value="UreF_sf"/>
</dbReference>
<dbReference type="EMBL" id="JAASQL010000003">
    <property type="protein sequence ID" value="NIJ45960.1"/>
    <property type="molecule type" value="Genomic_DNA"/>
</dbReference>
<dbReference type="Proteomes" id="UP000745859">
    <property type="component" value="Unassembled WGS sequence"/>
</dbReference>
<reference evidence="3 4" key="1">
    <citation type="submission" date="2020-03" db="EMBL/GenBank/DDBJ databases">
        <title>Genomic Encyclopedia of Type Strains, Phase IV (KMG-IV): sequencing the most valuable type-strain genomes for metagenomic binning, comparative biology and taxonomic classification.</title>
        <authorList>
            <person name="Goeker M."/>
        </authorList>
    </citation>
    <scope>NUCLEOTIDE SEQUENCE [LARGE SCALE GENOMIC DNA]</scope>
    <source>
        <strain evidence="3 4">DSM 101599</strain>
    </source>
</reference>
<keyword evidence="4" id="KW-1185">Reference proteome</keyword>
<evidence type="ECO:0000256" key="1">
    <source>
        <dbReference type="ARBA" id="ARBA00022988"/>
    </source>
</evidence>
<dbReference type="PANTHER" id="PTHR33620">
    <property type="entry name" value="UREASE ACCESSORY PROTEIN F"/>
    <property type="match status" value="1"/>
</dbReference>
<gene>
    <name evidence="3" type="ORF">FHR24_002431</name>
</gene>
<dbReference type="PANTHER" id="PTHR33620:SF1">
    <property type="entry name" value="UREASE ACCESSORY PROTEIN F"/>
    <property type="match status" value="1"/>
</dbReference>
<protein>
    <submittedName>
        <fullName evidence="3">Urease accessory protein</fullName>
    </submittedName>
</protein>
<proteinExistence type="predicted"/>
<dbReference type="Pfam" id="PF01730">
    <property type="entry name" value="UreF"/>
    <property type="match status" value="1"/>
</dbReference>
<name>A0ABX0UAV7_9FLAO</name>
<keyword evidence="2" id="KW-0143">Chaperone</keyword>
<comment type="caution">
    <text evidence="3">The sequence shown here is derived from an EMBL/GenBank/DDBJ whole genome shotgun (WGS) entry which is preliminary data.</text>
</comment>
<dbReference type="InterPro" id="IPR002639">
    <property type="entry name" value="UreF"/>
</dbReference>
<accession>A0ABX0UAV7</accession>
<organism evidence="3 4">
    <name type="scientific">Wenyingzhuangia heitensis</name>
    <dbReference type="NCBI Taxonomy" id="1487859"/>
    <lineage>
        <taxon>Bacteria</taxon>
        <taxon>Pseudomonadati</taxon>
        <taxon>Bacteroidota</taxon>
        <taxon>Flavobacteriia</taxon>
        <taxon>Flavobacteriales</taxon>
        <taxon>Flavobacteriaceae</taxon>
        <taxon>Wenyingzhuangia</taxon>
    </lineage>
</organism>
<evidence type="ECO:0000313" key="3">
    <source>
        <dbReference type="EMBL" id="NIJ45960.1"/>
    </source>
</evidence>
<dbReference type="PIRSF" id="PIRSF009467">
    <property type="entry name" value="Ureas_acces_UreF"/>
    <property type="match status" value="1"/>
</dbReference>
<keyword evidence="1" id="KW-0996">Nickel insertion</keyword>
<evidence type="ECO:0000313" key="4">
    <source>
        <dbReference type="Proteomes" id="UP000745859"/>
    </source>
</evidence>
<evidence type="ECO:0000256" key="2">
    <source>
        <dbReference type="ARBA" id="ARBA00023186"/>
    </source>
</evidence>
<dbReference type="RefSeq" id="WP_167189057.1">
    <property type="nucleotide sequence ID" value="NZ_JAASQL010000003.1"/>
</dbReference>
<sequence>MEAQQNYRLYQILHFADSAFPIGGFAYSNGMEYAVKSQLINTVDELNQYLKSYIDQMYAFDLAFVKQASSVRTIEELQELSDNYNAMLLNPALKKSGMVLGKNWLSIIKNLFEVPHLDWYKTIDVDFHIVFAATLGSLDFSVQEICELFVFMNVRDQLSVVVRLGTLGPTKSHQIQKELLSYVAKNYTISSIPQVDKACKNAYVLELCQLSHQYLYTKLFQN</sequence>